<dbReference type="RefSeq" id="WP_344674195.1">
    <property type="nucleotide sequence ID" value="NZ_BAAAZI010000006.1"/>
</dbReference>
<dbReference type="InterPro" id="IPR032287">
    <property type="entry name" value="DUF4838"/>
</dbReference>
<comment type="caution">
    <text evidence="1">The sequence shown here is derived from an EMBL/GenBank/DDBJ whole genome shotgun (WGS) entry which is preliminary data.</text>
</comment>
<name>A0ABP7YNP4_9SPHI</name>
<sequence length="684" mass="78809">MAADGYVIQNEGDAKSEKWASYLFNHLKKRTKDKSILQLADTDANIPKGYKSIYIHFDEDLVHDYSISNSGQRMIITVKSDQVAIWMVYQLIDRIAEVNSKFNASDISPAWINFHDHQKSFDFSYREPHYQPNTDLDIAAIWNTNNVDVDWGIWGHNLSRIIKDDKDVYATYQEKLNKNQFCFSSDGLFHQLEHYILNAYGKGRHDKPTYFMIAPNDNQIACTCDRCTELGNKEGNSTATVVHLINKLSEKFPLHKFFTIVYGPVKEAPEHGLADNAGVFISTIDIPKGKPLSDGKAFKSFQNLLYQWKGKTDNIFLWDYASNFDDYLSPQPSLLALQSQLKTYKSLGINGLFLNASGYDYSSFDDVKNYVSAALMFDSELSVNDLVRRYFKRFYPKTHEVLSEYYLQLENQSFSNKKGYELYAAFSQIAKTYLSIASFQDFNKHLESIYKSAGEDEQSRLRKLRLALLYTNLQIAYFNGLQKDGAFMKKGNRISVKQEINQLLDRFESEAKATEITIYKESEGYISNYLKDWRSYSIINSKVNLLNPKTLKAIGQVPVSASEIEQLSNNILGFPSDFNQGWVIRNQETHLQFNVTDTHPKELVIRQLIHEKHRFSTIQSIIVKQDNKILLKKEFKTVSSSHEVIETRLKLPILQKDHAVELILIPAKNENQRIAIDEIQILNL</sequence>
<dbReference type="PANTHER" id="PTHR47406:SF2">
    <property type="entry name" value="ALPHA GLUCURONIDASE N-TERMINAL DOMAIN-CONTAINING PROTEIN"/>
    <property type="match status" value="1"/>
</dbReference>
<dbReference type="Pfam" id="PF16126">
    <property type="entry name" value="DUF4838"/>
    <property type="match status" value="1"/>
</dbReference>
<proteinExistence type="predicted"/>
<dbReference type="PANTHER" id="PTHR47406">
    <property type="entry name" value="COAGULATION FACTOR 5/8 TYPE, C-TERMINAL"/>
    <property type="match status" value="1"/>
</dbReference>
<dbReference type="Proteomes" id="UP001500101">
    <property type="component" value="Unassembled WGS sequence"/>
</dbReference>
<evidence type="ECO:0000313" key="1">
    <source>
        <dbReference type="EMBL" id="GAA4139003.1"/>
    </source>
</evidence>
<gene>
    <name evidence="1" type="ORF">GCM10022216_16670</name>
</gene>
<organism evidence="1 2">
    <name type="scientific">Sphingobacterium kyonggiense</name>
    <dbReference type="NCBI Taxonomy" id="714075"/>
    <lineage>
        <taxon>Bacteria</taxon>
        <taxon>Pseudomonadati</taxon>
        <taxon>Bacteroidota</taxon>
        <taxon>Sphingobacteriia</taxon>
        <taxon>Sphingobacteriales</taxon>
        <taxon>Sphingobacteriaceae</taxon>
        <taxon>Sphingobacterium</taxon>
    </lineage>
</organism>
<keyword evidence="2" id="KW-1185">Reference proteome</keyword>
<dbReference type="EMBL" id="BAAAZI010000006">
    <property type="protein sequence ID" value="GAA4139003.1"/>
    <property type="molecule type" value="Genomic_DNA"/>
</dbReference>
<accession>A0ABP7YNP4</accession>
<evidence type="ECO:0000313" key="2">
    <source>
        <dbReference type="Proteomes" id="UP001500101"/>
    </source>
</evidence>
<reference evidence="2" key="1">
    <citation type="journal article" date="2019" name="Int. J. Syst. Evol. Microbiol.">
        <title>The Global Catalogue of Microorganisms (GCM) 10K type strain sequencing project: providing services to taxonomists for standard genome sequencing and annotation.</title>
        <authorList>
            <consortium name="The Broad Institute Genomics Platform"/>
            <consortium name="The Broad Institute Genome Sequencing Center for Infectious Disease"/>
            <person name="Wu L."/>
            <person name="Ma J."/>
        </authorList>
    </citation>
    <scope>NUCLEOTIDE SEQUENCE [LARGE SCALE GENOMIC DNA]</scope>
    <source>
        <strain evidence="2">JCM 16704</strain>
    </source>
</reference>
<protein>
    <recommendedName>
        <fullName evidence="3">DUF4838 domain-containing protein</fullName>
    </recommendedName>
</protein>
<evidence type="ECO:0008006" key="3">
    <source>
        <dbReference type="Google" id="ProtNLM"/>
    </source>
</evidence>